<dbReference type="RefSeq" id="WP_006331933.1">
    <property type="nucleotide sequence ID" value="NZ_BAHC01000069.1"/>
</dbReference>
<comment type="caution">
    <text evidence="12">The sequence shown here is derived from an EMBL/GenBank/DDBJ whole genome shotgun (WGS) entry which is preliminary data.</text>
</comment>
<dbReference type="SUPFAM" id="SSF81452">
    <property type="entry name" value="Cytochrome c oxidase subunit III-like"/>
    <property type="match status" value="1"/>
</dbReference>
<evidence type="ECO:0000256" key="7">
    <source>
        <dbReference type="ARBA" id="ARBA00047816"/>
    </source>
</evidence>
<gene>
    <name evidence="12" type="primary">ctaE</name>
    <name evidence="12" type="ORF">GORHZ_069_01010</name>
</gene>
<evidence type="ECO:0000256" key="8">
    <source>
        <dbReference type="RuleBase" id="RU003376"/>
    </source>
</evidence>
<accession>K6WC04</accession>
<dbReference type="GO" id="GO:0005886">
    <property type="term" value="C:plasma membrane"/>
    <property type="evidence" value="ECO:0007669"/>
    <property type="project" value="UniProtKB-SubCell"/>
</dbReference>
<keyword evidence="4 10" id="KW-1133">Transmembrane helix</keyword>
<feature type="transmembrane region" description="Helical" evidence="10">
    <location>
        <begin position="77"/>
        <end position="98"/>
    </location>
</feature>
<feature type="transmembrane region" description="Helical" evidence="10">
    <location>
        <begin position="189"/>
        <end position="207"/>
    </location>
</feature>
<dbReference type="InterPro" id="IPR024791">
    <property type="entry name" value="Cyt_c/ubiquinol_Oxase_su3"/>
</dbReference>
<proteinExistence type="inferred from homology"/>
<comment type="catalytic activity">
    <reaction evidence="7">
        <text>4 Fe(II)-[cytochrome c] + O2 + 8 H(+)(in) = 4 Fe(III)-[cytochrome c] + 2 H2O + 4 H(+)(out)</text>
        <dbReference type="Rhea" id="RHEA:11436"/>
        <dbReference type="Rhea" id="RHEA-COMP:10350"/>
        <dbReference type="Rhea" id="RHEA-COMP:14399"/>
        <dbReference type="ChEBI" id="CHEBI:15377"/>
        <dbReference type="ChEBI" id="CHEBI:15378"/>
        <dbReference type="ChEBI" id="CHEBI:15379"/>
        <dbReference type="ChEBI" id="CHEBI:29033"/>
        <dbReference type="ChEBI" id="CHEBI:29034"/>
        <dbReference type="EC" id="7.1.1.9"/>
    </reaction>
</comment>
<dbReference type="OrthoDB" id="9810850at2"/>
<evidence type="ECO:0000256" key="4">
    <source>
        <dbReference type="ARBA" id="ARBA00022989"/>
    </source>
</evidence>
<dbReference type="InterPro" id="IPR035973">
    <property type="entry name" value="Cyt_c_oxidase_su3-like_sf"/>
</dbReference>
<comment type="subcellular location">
    <subcellularLocation>
        <location evidence="8">Cell membrane</location>
        <topology evidence="8">Multi-pass membrane protein</topology>
    </subcellularLocation>
    <subcellularLocation>
        <location evidence="1">Membrane</location>
        <topology evidence="1">Multi-pass membrane protein</topology>
    </subcellularLocation>
</comment>
<feature type="compositionally biased region" description="Low complexity" evidence="9">
    <location>
        <begin position="10"/>
        <end position="25"/>
    </location>
</feature>
<dbReference type="eggNOG" id="COG1845">
    <property type="taxonomic scope" value="Bacteria"/>
</dbReference>
<dbReference type="PROSITE" id="PS50253">
    <property type="entry name" value="COX3"/>
    <property type="match status" value="1"/>
</dbReference>
<evidence type="ECO:0000256" key="1">
    <source>
        <dbReference type="ARBA" id="ARBA00004141"/>
    </source>
</evidence>
<dbReference type="AlphaFoldDB" id="K6WC04"/>
<feature type="transmembrane region" description="Helical" evidence="10">
    <location>
        <begin position="146"/>
        <end position="168"/>
    </location>
</feature>
<feature type="domain" description="Heme-copper oxidase subunit III family profile" evidence="11">
    <location>
        <begin position="35"/>
        <end position="208"/>
    </location>
</feature>
<keyword evidence="3 8" id="KW-0812">Transmembrane</keyword>
<evidence type="ECO:0000313" key="12">
    <source>
        <dbReference type="EMBL" id="GAB89722.1"/>
    </source>
</evidence>
<comment type="similarity">
    <text evidence="2 8">Belongs to the cytochrome c oxidase subunit 3 family.</text>
</comment>
<evidence type="ECO:0000256" key="5">
    <source>
        <dbReference type="ARBA" id="ARBA00023136"/>
    </source>
</evidence>
<dbReference type="Pfam" id="PF00510">
    <property type="entry name" value="COX3"/>
    <property type="match status" value="1"/>
</dbReference>
<keyword evidence="5 10" id="KW-0472">Membrane</keyword>
<dbReference type="STRING" id="1108045.GORHZ_069_01010"/>
<name>K6WC04_9ACTN</name>
<keyword evidence="13" id="KW-1185">Reference proteome</keyword>
<feature type="transmembrane region" description="Helical" evidence="10">
    <location>
        <begin position="35"/>
        <end position="57"/>
    </location>
</feature>
<dbReference type="Proteomes" id="UP000008363">
    <property type="component" value="Unassembled WGS sequence"/>
</dbReference>
<dbReference type="InterPro" id="IPR000298">
    <property type="entry name" value="Cyt_c_oxidase-like_su3"/>
</dbReference>
<dbReference type="InterPro" id="IPR013833">
    <property type="entry name" value="Cyt_c_oxidase_su3_a-hlx"/>
</dbReference>
<dbReference type="GO" id="GO:0004129">
    <property type="term" value="F:cytochrome-c oxidase activity"/>
    <property type="evidence" value="ECO:0007669"/>
    <property type="project" value="UniProtKB-EC"/>
</dbReference>
<evidence type="ECO:0000256" key="9">
    <source>
        <dbReference type="SAM" id="MobiDB-lite"/>
    </source>
</evidence>
<dbReference type="EMBL" id="BAHC01000069">
    <property type="protein sequence ID" value="GAB89722.1"/>
    <property type="molecule type" value="Genomic_DNA"/>
</dbReference>
<protein>
    <recommendedName>
        <fullName evidence="6">Cytochrome aa3 subunit 3</fullName>
    </recommendedName>
</protein>
<dbReference type="PANTHER" id="PTHR11403:SF6">
    <property type="entry name" value="NITRIC OXIDE REDUCTASE SUBUNIT E"/>
    <property type="match status" value="1"/>
</dbReference>
<evidence type="ECO:0000313" key="13">
    <source>
        <dbReference type="Proteomes" id="UP000008363"/>
    </source>
</evidence>
<evidence type="ECO:0000259" key="11">
    <source>
        <dbReference type="PROSITE" id="PS50253"/>
    </source>
</evidence>
<feature type="region of interest" description="Disordered" evidence="9">
    <location>
        <begin position="1"/>
        <end position="28"/>
    </location>
</feature>
<dbReference type="Gene3D" id="1.20.120.80">
    <property type="entry name" value="Cytochrome c oxidase, subunit III, four-helix bundle"/>
    <property type="match status" value="1"/>
</dbReference>
<dbReference type="GO" id="GO:0019646">
    <property type="term" value="P:aerobic electron transport chain"/>
    <property type="evidence" value="ECO:0007669"/>
    <property type="project" value="InterPro"/>
</dbReference>
<dbReference type="PANTHER" id="PTHR11403">
    <property type="entry name" value="CYTOCHROME C OXIDASE SUBUNIT III"/>
    <property type="match status" value="1"/>
</dbReference>
<evidence type="ECO:0000256" key="10">
    <source>
        <dbReference type="SAM" id="Phobius"/>
    </source>
</evidence>
<reference evidence="12 13" key="1">
    <citation type="submission" date="2012-08" db="EMBL/GenBank/DDBJ databases">
        <title>Whole genome shotgun sequence of Gordonia rhizosphera NBRC 16068.</title>
        <authorList>
            <person name="Takarada H."/>
            <person name="Isaki S."/>
            <person name="Hosoyama A."/>
            <person name="Tsuchikane K."/>
            <person name="Katsumata H."/>
            <person name="Baba S."/>
            <person name="Ohji S."/>
            <person name="Yamazaki S."/>
            <person name="Fujita N."/>
        </authorList>
    </citation>
    <scope>NUCLEOTIDE SEQUENCE [LARGE SCALE GENOMIC DNA]</scope>
    <source>
        <strain evidence="12 13">NBRC 16068</strain>
    </source>
</reference>
<feature type="transmembrane region" description="Helical" evidence="10">
    <location>
        <begin position="110"/>
        <end position="126"/>
    </location>
</feature>
<evidence type="ECO:0000256" key="3">
    <source>
        <dbReference type="ARBA" id="ARBA00022692"/>
    </source>
</evidence>
<sequence length="208" mass="23117">MSGVDHVEPEAAGGAATGTSEPTPTRTSHLPGTGAMWFFVLGDMVIFGLYFIAYLAFRARDVHMYRESQLHLDQNIGFVNTLVLLISSWLMAQAVLAARSGDLGPSLRRIYGAAGCGILFILLKLGEWWSEIQAGYTVKTDDFFGFYYMLTGVHLLHVVIGLITLGAVAFRLRTRSRSSAKVVEQGATYWHMVDFLWVLIFAMVYLVR</sequence>
<organism evidence="12 13">
    <name type="scientific">Gordonia rhizosphera NBRC 16068</name>
    <dbReference type="NCBI Taxonomy" id="1108045"/>
    <lineage>
        <taxon>Bacteria</taxon>
        <taxon>Bacillati</taxon>
        <taxon>Actinomycetota</taxon>
        <taxon>Actinomycetes</taxon>
        <taxon>Mycobacteriales</taxon>
        <taxon>Gordoniaceae</taxon>
        <taxon>Gordonia</taxon>
    </lineage>
</organism>
<evidence type="ECO:0000256" key="2">
    <source>
        <dbReference type="ARBA" id="ARBA00010581"/>
    </source>
</evidence>
<evidence type="ECO:0000256" key="6">
    <source>
        <dbReference type="ARBA" id="ARBA00031400"/>
    </source>
</evidence>